<sequence>MIPFLFTLLVLFGGFTGFRLMQKKALHRRLLTSPLTEEQRRIVADQVPLTKQLPPQIAPKLEGKINLFLHQTEIIGCAGLEVTEPMRLSIAAQACLLIANSDAWYKSLRTILVYPGAFKSRQTSHDGFIVNETSEIRLGESWAFGPVVLSWPHSAQGGLDEKDGQNLVLHEFAHQLDNLSGSTNAVPLLSKGQSFAEWERVMLDAFARHEDNVAKGRKTVIDAYGAENHQEFFAVIIEAFFEKPAKLQAEEPDVYAQLSKLLHLDPVNWG</sequence>
<evidence type="ECO:0000313" key="2">
    <source>
        <dbReference type="Proteomes" id="UP001440612"/>
    </source>
</evidence>
<dbReference type="SUPFAM" id="SSF55486">
    <property type="entry name" value="Metalloproteases ('zincins'), catalytic domain"/>
    <property type="match status" value="1"/>
</dbReference>
<organism evidence="1 2">
    <name type="scientific">Yoonia phaeophyticola</name>
    <dbReference type="NCBI Taxonomy" id="3137369"/>
    <lineage>
        <taxon>Bacteria</taxon>
        <taxon>Pseudomonadati</taxon>
        <taxon>Pseudomonadota</taxon>
        <taxon>Alphaproteobacteria</taxon>
        <taxon>Rhodobacterales</taxon>
        <taxon>Paracoccaceae</taxon>
        <taxon>Yoonia</taxon>
    </lineage>
</organism>
<dbReference type="InterPro" id="IPR042252">
    <property type="entry name" value="MtfA_N"/>
</dbReference>
<dbReference type="CDD" id="cd20169">
    <property type="entry name" value="Peptidase_M90_mtfA"/>
    <property type="match status" value="1"/>
</dbReference>
<dbReference type="Gene3D" id="3.40.390.10">
    <property type="entry name" value="Collagenase (Catalytic Domain)"/>
    <property type="match status" value="1"/>
</dbReference>
<reference evidence="2" key="1">
    <citation type="submission" date="2024-04" db="EMBL/GenBank/DDBJ databases">
        <title>Phylogenomic analyses of a clade within the roseobacter group suggest taxonomic reassignments of species of the genera Aestuariivita, Citreicella, Loktanella, Nautella, Pelagibaca, Ruegeria, Thalassobius, Thiobacimonas and Tropicibacter, and the proposal o.</title>
        <authorList>
            <person name="Jeon C.O."/>
        </authorList>
    </citation>
    <scope>NUCLEOTIDE SEQUENCE [LARGE SCALE GENOMIC DNA]</scope>
    <source>
        <strain evidence="2">BS5-3</strain>
    </source>
</reference>
<dbReference type="EMBL" id="CP150951">
    <property type="protein sequence ID" value="WZC48808.1"/>
    <property type="molecule type" value="Genomic_DNA"/>
</dbReference>
<gene>
    <name evidence="1" type="ORF">AABB29_18530</name>
</gene>
<proteinExistence type="predicted"/>
<evidence type="ECO:0000313" key="1">
    <source>
        <dbReference type="EMBL" id="WZC48808.1"/>
    </source>
</evidence>
<dbReference type="Proteomes" id="UP001440612">
    <property type="component" value="Chromosome"/>
</dbReference>
<dbReference type="PANTHER" id="PTHR30164">
    <property type="entry name" value="MTFA PEPTIDASE"/>
    <property type="match status" value="1"/>
</dbReference>
<dbReference type="PANTHER" id="PTHR30164:SF2">
    <property type="entry name" value="PROTEIN MTFA"/>
    <property type="match status" value="1"/>
</dbReference>
<protein>
    <submittedName>
        <fullName evidence="1">M90 family metallopeptidase</fullName>
    </submittedName>
</protein>
<dbReference type="Gene3D" id="1.10.472.150">
    <property type="entry name" value="Glucose-regulated metallo-peptidase M90, N-terminal domain"/>
    <property type="match status" value="1"/>
</dbReference>
<dbReference type="RefSeq" id="WP_341366921.1">
    <property type="nucleotide sequence ID" value="NZ_CP150951.2"/>
</dbReference>
<dbReference type="InterPro" id="IPR024079">
    <property type="entry name" value="MetalloPept_cat_dom_sf"/>
</dbReference>
<name>A0ABZ2V2T5_9RHOB</name>
<accession>A0ABZ2V2T5</accession>
<dbReference type="Pfam" id="PF06167">
    <property type="entry name" value="Peptidase_M90"/>
    <property type="match status" value="1"/>
</dbReference>
<dbReference type="InterPro" id="IPR010384">
    <property type="entry name" value="MtfA_fam"/>
</dbReference>
<keyword evidence="2" id="KW-1185">Reference proteome</keyword>